<feature type="transmembrane region" description="Helical" evidence="1">
    <location>
        <begin position="92"/>
        <end position="111"/>
    </location>
</feature>
<evidence type="ECO:0008006" key="4">
    <source>
        <dbReference type="Google" id="ProtNLM"/>
    </source>
</evidence>
<comment type="caution">
    <text evidence="2">The sequence shown here is derived from an EMBL/GenBank/DDBJ whole genome shotgun (WGS) entry which is preliminary data.</text>
</comment>
<keyword evidence="1" id="KW-0472">Membrane</keyword>
<keyword evidence="3" id="KW-1185">Reference proteome</keyword>
<sequence length="217" mass="26258">MDYYPNLHSILVALQGIAALIGLYYFKKLRKTHWEMFVIYLIVIFLQELFWTFSKGSIRTFAPSYYAYIGIPIQFLFFYWLYAYNSLKNRKLYFVFTIIYLVCCIPLEPIFGKIQFINSFNFTVGTLLLAFLVIIEFRKQIRDDKILEFNQNKMFYVNIGVTLFYIGTYPYYAFRDLLATEPYWSIRNNYYLYFLVANYLMYLLFTASFIWGKHRLK</sequence>
<dbReference type="RefSeq" id="WP_164033742.1">
    <property type="nucleotide sequence ID" value="NZ_JAABOQ010000009.1"/>
</dbReference>
<gene>
    <name evidence="2" type="ORF">GWK10_17705</name>
</gene>
<name>A0A6M0CM85_9FLAO</name>
<keyword evidence="1" id="KW-0812">Transmembrane</keyword>
<dbReference type="EMBL" id="JAABOQ010000009">
    <property type="protein sequence ID" value="NER19055.1"/>
    <property type="molecule type" value="Genomic_DNA"/>
</dbReference>
<reference evidence="2 3" key="1">
    <citation type="submission" date="2020-01" db="EMBL/GenBank/DDBJ databases">
        <title>Spongiivirga citrea KCTC 32990T.</title>
        <authorList>
            <person name="Wang G."/>
        </authorList>
    </citation>
    <scope>NUCLEOTIDE SEQUENCE [LARGE SCALE GENOMIC DNA]</scope>
    <source>
        <strain evidence="2 3">KCTC 32990</strain>
    </source>
</reference>
<proteinExistence type="predicted"/>
<feature type="transmembrane region" description="Helical" evidence="1">
    <location>
        <begin position="192"/>
        <end position="212"/>
    </location>
</feature>
<feature type="transmembrane region" description="Helical" evidence="1">
    <location>
        <begin position="65"/>
        <end position="85"/>
    </location>
</feature>
<dbReference type="Proteomes" id="UP000474296">
    <property type="component" value="Unassembled WGS sequence"/>
</dbReference>
<dbReference type="AlphaFoldDB" id="A0A6M0CM85"/>
<feature type="transmembrane region" description="Helical" evidence="1">
    <location>
        <begin position="37"/>
        <end position="53"/>
    </location>
</feature>
<feature type="transmembrane region" description="Helical" evidence="1">
    <location>
        <begin position="155"/>
        <end position="172"/>
    </location>
</feature>
<protein>
    <recommendedName>
        <fullName evidence="4">Histidine kinase N-terminal 7TM region domain-containing protein</fullName>
    </recommendedName>
</protein>
<evidence type="ECO:0000313" key="3">
    <source>
        <dbReference type="Proteomes" id="UP000474296"/>
    </source>
</evidence>
<evidence type="ECO:0000256" key="1">
    <source>
        <dbReference type="SAM" id="Phobius"/>
    </source>
</evidence>
<organism evidence="2 3">
    <name type="scientific">Spongiivirga citrea</name>
    <dbReference type="NCBI Taxonomy" id="1481457"/>
    <lineage>
        <taxon>Bacteria</taxon>
        <taxon>Pseudomonadati</taxon>
        <taxon>Bacteroidota</taxon>
        <taxon>Flavobacteriia</taxon>
        <taxon>Flavobacteriales</taxon>
        <taxon>Flavobacteriaceae</taxon>
        <taxon>Spongiivirga</taxon>
    </lineage>
</organism>
<evidence type="ECO:0000313" key="2">
    <source>
        <dbReference type="EMBL" id="NER19055.1"/>
    </source>
</evidence>
<feature type="transmembrane region" description="Helical" evidence="1">
    <location>
        <begin position="117"/>
        <end position="135"/>
    </location>
</feature>
<accession>A0A6M0CM85</accession>
<keyword evidence="1" id="KW-1133">Transmembrane helix</keyword>
<feature type="transmembrane region" description="Helical" evidence="1">
    <location>
        <begin position="6"/>
        <end position="25"/>
    </location>
</feature>